<dbReference type="AlphaFoldDB" id="A0AAV6H222"/>
<comment type="caution">
    <text evidence="2">The sequence shown here is derived from an EMBL/GenBank/DDBJ whole genome shotgun (WGS) entry which is preliminary data.</text>
</comment>
<dbReference type="EMBL" id="JADWDJ010000005">
    <property type="protein sequence ID" value="KAG5281344.1"/>
    <property type="molecule type" value="Genomic_DNA"/>
</dbReference>
<reference evidence="2" key="1">
    <citation type="submission" date="2020-10" db="EMBL/GenBank/DDBJ databases">
        <title>Chromosome-scale genome assembly of the Allis shad, Alosa alosa.</title>
        <authorList>
            <person name="Margot Z."/>
            <person name="Christophe K."/>
            <person name="Cabau C."/>
            <person name="Louis A."/>
            <person name="Berthelot C."/>
            <person name="Parey E."/>
            <person name="Roest Crollius H."/>
            <person name="Montfort J."/>
            <person name="Robinson-Rechavi M."/>
            <person name="Bucao C."/>
            <person name="Bouchez O."/>
            <person name="Gislard M."/>
            <person name="Lluch J."/>
            <person name="Milhes M."/>
            <person name="Lampietro C."/>
            <person name="Lopez Roques C."/>
            <person name="Donnadieu C."/>
            <person name="Braasch I."/>
            <person name="Desvignes T."/>
            <person name="Postlethwait J."/>
            <person name="Bobe J."/>
            <person name="Guiguen Y."/>
        </authorList>
    </citation>
    <scope>NUCLEOTIDE SEQUENCE</scope>
    <source>
        <strain evidence="2">M-15738</strain>
        <tissue evidence="2">Blood</tissue>
    </source>
</reference>
<evidence type="ECO:0000313" key="3">
    <source>
        <dbReference type="Proteomes" id="UP000823561"/>
    </source>
</evidence>
<sequence>MLVQFLNSPWPGVSTVLCRKALRVNTEVESRELRMENKLQREIIMQLRKVKVNQKNKEAIREKKHAEETQQMEEHMSTLETGNAKLKRHNNKLRRKMLKNTFIYKKARDPW</sequence>
<name>A0AAV6H222_9TELE</name>
<proteinExistence type="predicted"/>
<keyword evidence="3" id="KW-1185">Reference proteome</keyword>
<evidence type="ECO:0000256" key="1">
    <source>
        <dbReference type="SAM" id="MobiDB-lite"/>
    </source>
</evidence>
<feature type="compositionally biased region" description="Basic and acidic residues" evidence="1">
    <location>
        <begin position="55"/>
        <end position="77"/>
    </location>
</feature>
<feature type="region of interest" description="Disordered" evidence="1">
    <location>
        <begin position="55"/>
        <end position="91"/>
    </location>
</feature>
<dbReference type="Proteomes" id="UP000823561">
    <property type="component" value="Chromosome 5"/>
</dbReference>
<accession>A0AAV6H222</accession>
<organism evidence="2 3">
    <name type="scientific">Alosa alosa</name>
    <name type="common">allis shad</name>
    <dbReference type="NCBI Taxonomy" id="278164"/>
    <lineage>
        <taxon>Eukaryota</taxon>
        <taxon>Metazoa</taxon>
        <taxon>Chordata</taxon>
        <taxon>Craniata</taxon>
        <taxon>Vertebrata</taxon>
        <taxon>Euteleostomi</taxon>
        <taxon>Actinopterygii</taxon>
        <taxon>Neopterygii</taxon>
        <taxon>Teleostei</taxon>
        <taxon>Clupei</taxon>
        <taxon>Clupeiformes</taxon>
        <taxon>Clupeoidei</taxon>
        <taxon>Clupeidae</taxon>
        <taxon>Alosa</taxon>
    </lineage>
</organism>
<protein>
    <submittedName>
        <fullName evidence="2">Uncharacterized protein</fullName>
    </submittedName>
</protein>
<evidence type="ECO:0000313" key="2">
    <source>
        <dbReference type="EMBL" id="KAG5281344.1"/>
    </source>
</evidence>
<gene>
    <name evidence="2" type="ORF">AALO_G00070220</name>
</gene>